<evidence type="ECO:0000313" key="3">
    <source>
        <dbReference type="Proteomes" id="UP001321473"/>
    </source>
</evidence>
<feature type="region of interest" description="Disordered" evidence="1">
    <location>
        <begin position="79"/>
        <end position="106"/>
    </location>
</feature>
<dbReference type="AlphaFoldDB" id="A0AAQ4FNF9"/>
<sequence length="134" mass="13737">MASKRAHPGLAVTSSAPKRGRFLPAMWSLSQIHPPPTGAWCPIAALYEHLVSAEAECSPLRDSSEASPPYPIFCEPAAGSAPTCSETEEATQSSPGAGGEPSSEMGSTGCCLFTLQGSCIEPGGPSKERKSGAC</sequence>
<dbReference type="Proteomes" id="UP001321473">
    <property type="component" value="Unassembled WGS sequence"/>
</dbReference>
<proteinExistence type="predicted"/>
<evidence type="ECO:0000313" key="2">
    <source>
        <dbReference type="EMBL" id="KAK8788301.1"/>
    </source>
</evidence>
<evidence type="ECO:0000256" key="1">
    <source>
        <dbReference type="SAM" id="MobiDB-lite"/>
    </source>
</evidence>
<organism evidence="2 3">
    <name type="scientific">Amblyomma americanum</name>
    <name type="common">Lone star tick</name>
    <dbReference type="NCBI Taxonomy" id="6943"/>
    <lineage>
        <taxon>Eukaryota</taxon>
        <taxon>Metazoa</taxon>
        <taxon>Ecdysozoa</taxon>
        <taxon>Arthropoda</taxon>
        <taxon>Chelicerata</taxon>
        <taxon>Arachnida</taxon>
        <taxon>Acari</taxon>
        <taxon>Parasitiformes</taxon>
        <taxon>Ixodida</taxon>
        <taxon>Ixodoidea</taxon>
        <taxon>Ixodidae</taxon>
        <taxon>Amblyomminae</taxon>
        <taxon>Amblyomma</taxon>
    </lineage>
</organism>
<reference evidence="2 3" key="1">
    <citation type="journal article" date="2023" name="Arcadia Sci">
        <title>De novo assembly of a long-read Amblyomma americanum tick genome.</title>
        <authorList>
            <person name="Chou S."/>
            <person name="Poskanzer K.E."/>
            <person name="Rollins M."/>
            <person name="Thuy-Boun P.S."/>
        </authorList>
    </citation>
    <scope>NUCLEOTIDE SEQUENCE [LARGE SCALE GENOMIC DNA]</scope>
    <source>
        <strain evidence="2">F_SG_1</strain>
        <tissue evidence="2">Salivary glands</tissue>
    </source>
</reference>
<keyword evidence="3" id="KW-1185">Reference proteome</keyword>
<protein>
    <submittedName>
        <fullName evidence="2">Uncharacterized protein</fullName>
    </submittedName>
</protein>
<gene>
    <name evidence="2" type="ORF">V5799_021925</name>
</gene>
<comment type="caution">
    <text evidence="2">The sequence shown here is derived from an EMBL/GenBank/DDBJ whole genome shotgun (WGS) entry which is preliminary data.</text>
</comment>
<dbReference type="EMBL" id="JARKHS020000959">
    <property type="protein sequence ID" value="KAK8788301.1"/>
    <property type="molecule type" value="Genomic_DNA"/>
</dbReference>
<name>A0AAQ4FNF9_AMBAM</name>
<accession>A0AAQ4FNF9</accession>